<proteinExistence type="predicted"/>
<evidence type="ECO:0000313" key="2">
    <source>
        <dbReference type="EMBL" id="KAL3281174.1"/>
    </source>
</evidence>
<feature type="non-terminal residue" evidence="2">
    <location>
        <position position="1"/>
    </location>
</feature>
<comment type="caution">
    <text evidence="2">The sequence shown here is derived from an EMBL/GenBank/DDBJ whole genome shotgun (WGS) entry which is preliminary data.</text>
</comment>
<evidence type="ECO:0000256" key="1">
    <source>
        <dbReference type="SAM" id="Phobius"/>
    </source>
</evidence>
<gene>
    <name evidence="2" type="ORF">HHI36_004392</name>
</gene>
<keyword evidence="1" id="KW-0812">Transmembrane</keyword>
<keyword evidence="1" id="KW-1133">Transmembrane helix</keyword>
<reference evidence="2 3" key="1">
    <citation type="journal article" date="2021" name="BMC Biol.">
        <title>Horizontally acquired antibacterial genes associated with adaptive radiation of ladybird beetles.</title>
        <authorList>
            <person name="Li H.S."/>
            <person name="Tang X.F."/>
            <person name="Huang Y.H."/>
            <person name="Xu Z.Y."/>
            <person name="Chen M.L."/>
            <person name="Du X.Y."/>
            <person name="Qiu B.Y."/>
            <person name="Chen P.T."/>
            <person name="Zhang W."/>
            <person name="Slipinski A."/>
            <person name="Escalona H.E."/>
            <person name="Waterhouse R.M."/>
            <person name="Zwick A."/>
            <person name="Pang H."/>
        </authorList>
    </citation>
    <scope>NUCLEOTIDE SEQUENCE [LARGE SCALE GENOMIC DNA]</scope>
    <source>
        <strain evidence="2">SYSU2018</strain>
    </source>
</reference>
<sequence length="206" mass="22761">GERKFEKHLGNCSRGKCTGELACKELENNFYTCVCPHDSKAPMPDGSCPRFTVPLKPGLIPNVLPPSNIPHGSEETNITSKFPDTTPSVQHSIAQPTPANLQINYYIIGGSVCLFFSALLLFSLIVRRKCFPEHRHNSILQASPVNLKNNLLLSKRYAPNPQYTACAGTGVPMLRKETLKFLHEIGEGCFGKVYKGKKILYKISGD</sequence>
<name>A0ABD2NRC2_9CUCU</name>
<protein>
    <submittedName>
        <fullName evidence="2">Uncharacterized protein</fullName>
    </submittedName>
</protein>
<feature type="transmembrane region" description="Helical" evidence="1">
    <location>
        <begin position="105"/>
        <end position="126"/>
    </location>
</feature>
<keyword evidence="3" id="KW-1185">Reference proteome</keyword>
<dbReference type="EMBL" id="JABFTP020000144">
    <property type="protein sequence ID" value="KAL3281174.1"/>
    <property type="molecule type" value="Genomic_DNA"/>
</dbReference>
<accession>A0ABD2NRC2</accession>
<dbReference type="Gene3D" id="3.30.200.20">
    <property type="entry name" value="Phosphorylase Kinase, domain 1"/>
    <property type="match status" value="1"/>
</dbReference>
<organism evidence="2 3">
    <name type="scientific">Cryptolaemus montrouzieri</name>
    <dbReference type="NCBI Taxonomy" id="559131"/>
    <lineage>
        <taxon>Eukaryota</taxon>
        <taxon>Metazoa</taxon>
        <taxon>Ecdysozoa</taxon>
        <taxon>Arthropoda</taxon>
        <taxon>Hexapoda</taxon>
        <taxon>Insecta</taxon>
        <taxon>Pterygota</taxon>
        <taxon>Neoptera</taxon>
        <taxon>Endopterygota</taxon>
        <taxon>Coleoptera</taxon>
        <taxon>Polyphaga</taxon>
        <taxon>Cucujiformia</taxon>
        <taxon>Coccinelloidea</taxon>
        <taxon>Coccinellidae</taxon>
        <taxon>Scymninae</taxon>
        <taxon>Scymnini</taxon>
        <taxon>Cryptolaemus</taxon>
    </lineage>
</organism>
<dbReference type="AlphaFoldDB" id="A0ABD2NRC2"/>
<keyword evidence="1" id="KW-0472">Membrane</keyword>
<evidence type="ECO:0000313" key="3">
    <source>
        <dbReference type="Proteomes" id="UP001516400"/>
    </source>
</evidence>
<dbReference type="Proteomes" id="UP001516400">
    <property type="component" value="Unassembled WGS sequence"/>
</dbReference>